<dbReference type="Proteomes" id="UP001224622">
    <property type="component" value="Unassembled WGS sequence"/>
</dbReference>
<dbReference type="Pfam" id="PF07484">
    <property type="entry name" value="Collar"/>
    <property type="match status" value="1"/>
</dbReference>
<dbReference type="CDD" id="cd22641">
    <property type="entry name" value="C24-like"/>
    <property type="match status" value="1"/>
</dbReference>
<feature type="domain" description="Phage tail collar" evidence="1">
    <location>
        <begin position="140"/>
        <end position="159"/>
    </location>
</feature>
<reference evidence="2" key="1">
    <citation type="submission" date="2023-08" db="EMBL/GenBank/DDBJ databases">
        <title>The Comparative Genomic Analysis of Yersiniaceae from Polar Regions.</title>
        <authorList>
            <person name="Goncharov A."/>
            <person name="Aslanov B."/>
            <person name="Kolodzhieva V."/>
            <person name="Azarov D."/>
            <person name="Mochov A."/>
            <person name="Lebedeva E."/>
        </authorList>
    </citation>
    <scope>NUCLEOTIDE SEQUENCE</scope>
    <source>
        <strain evidence="2">Vf</strain>
    </source>
</reference>
<gene>
    <name evidence="2" type="ORF">RDT67_19095</name>
</gene>
<dbReference type="AlphaFoldDB" id="A0AAJ2D8Q3"/>
<proteinExistence type="predicted"/>
<dbReference type="SUPFAM" id="SSF88874">
    <property type="entry name" value="Receptor-binding domain of short tail fibre protein gp12"/>
    <property type="match status" value="1"/>
</dbReference>
<comment type="caution">
    <text evidence="2">The sequence shown here is derived from an EMBL/GenBank/DDBJ whole genome shotgun (WGS) entry which is preliminary data.</text>
</comment>
<evidence type="ECO:0000313" key="2">
    <source>
        <dbReference type="EMBL" id="MDQ9128527.1"/>
    </source>
</evidence>
<protein>
    <recommendedName>
        <fullName evidence="1">Phage tail collar domain-containing protein</fullName>
    </recommendedName>
</protein>
<organism evidence="2 3">
    <name type="scientific">Serratia fonticola</name>
    <dbReference type="NCBI Taxonomy" id="47917"/>
    <lineage>
        <taxon>Bacteria</taxon>
        <taxon>Pseudomonadati</taxon>
        <taxon>Pseudomonadota</taxon>
        <taxon>Gammaproteobacteria</taxon>
        <taxon>Enterobacterales</taxon>
        <taxon>Yersiniaceae</taxon>
        <taxon>Serratia</taxon>
    </lineage>
</organism>
<sequence>MKETRRIIIDKEQQTLTGRAVVGAVTDDLKERFKEGSIPLQTDFEKLIEIADVGRKAVGLAPGQEGKPGVGLQLGSGERLSVKLNNNSGLTAIDTGVSVKLKPDGGAQVDSSGISVKPGRGMEVSTEGVRIKDEFAFQKGMIMMFSGTTVPAGWAFCNGINGTPDLRNRFILGANVISENVLSSGILTGTGTSRVYDVTTQTTSLSVSIGSTNLSLANLPSHKHDGGMQFYSSQAMPYGQANSKSEGHYSLNNANQSVNNIMNTSQNDVYRPYTSSVGSGTGHTHSATISQPIHTHIVNVLPPYYTLAFIMKL</sequence>
<dbReference type="InterPro" id="IPR011083">
    <property type="entry name" value="Phage_tail_collar_dom"/>
</dbReference>
<dbReference type="EMBL" id="JAVIGA010000023">
    <property type="protein sequence ID" value="MDQ9128527.1"/>
    <property type="molecule type" value="Genomic_DNA"/>
</dbReference>
<accession>A0AAJ2D8Q3</accession>
<name>A0AAJ2D8Q3_SERFO</name>
<dbReference type="RefSeq" id="WP_309048057.1">
    <property type="nucleotide sequence ID" value="NZ_JAVIGA010000023.1"/>
</dbReference>
<evidence type="ECO:0000259" key="1">
    <source>
        <dbReference type="Pfam" id="PF07484"/>
    </source>
</evidence>
<evidence type="ECO:0000313" key="3">
    <source>
        <dbReference type="Proteomes" id="UP001224622"/>
    </source>
</evidence>